<dbReference type="Proteomes" id="UP000680038">
    <property type="component" value="Unassembled WGS sequence"/>
</dbReference>
<reference evidence="1" key="1">
    <citation type="submission" date="2021-04" db="EMBL/GenBank/DDBJ databases">
        <authorList>
            <person name="Rodrigo-Torres L."/>
            <person name="Arahal R. D."/>
            <person name="Lucena T."/>
        </authorList>
    </citation>
    <scope>NUCLEOTIDE SEQUENCE</scope>
    <source>
        <strain evidence="1">CECT 9275</strain>
    </source>
</reference>
<proteinExistence type="predicted"/>
<dbReference type="EMBL" id="CAJRAF010000001">
    <property type="protein sequence ID" value="CAG4989777.1"/>
    <property type="molecule type" value="Genomic_DNA"/>
</dbReference>
<gene>
    <name evidence="1" type="ORF">DYBT9275_00378</name>
</gene>
<dbReference type="AlphaFoldDB" id="A0A916N2E9"/>
<name>A0A916N2E9_9BACT</name>
<sequence>MLREIKNFVCGLHTTTPISMTTKQKIPDLLADSYL</sequence>
<evidence type="ECO:0000313" key="1">
    <source>
        <dbReference type="EMBL" id="CAG4989777.1"/>
    </source>
</evidence>
<evidence type="ECO:0000313" key="2">
    <source>
        <dbReference type="Proteomes" id="UP000680038"/>
    </source>
</evidence>
<accession>A0A916N2E9</accession>
<protein>
    <submittedName>
        <fullName evidence="1">Uncharacterized protein</fullName>
    </submittedName>
</protein>
<keyword evidence="2" id="KW-1185">Reference proteome</keyword>
<organism evidence="1 2">
    <name type="scientific">Dyadobacter helix</name>
    <dbReference type="NCBI Taxonomy" id="2822344"/>
    <lineage>
        <taxon>Bacteria</taxon>
        <taxon>Pseudomonadati</taxon>
        <taxon>Bacteroidota</taxon>
        <taxon>Cytophagia</taxon>
        <taxon>Cytophagales</taxon>
        <taxon>Spirosomataceae</taxon>
        <taxon>Dyadobacter</taxon>
    </lineage>
</organism>
<comment type="caution">
    <text evidence="1">The sequence shown here is derived from an EMBL/GenBank/DDBJ whole genome shotgun (WGS) entry which is preliminary data.</text>
</comment>